<feature type="domain" description="Homeobox" evidence="4">
    <location>
        <begin position="79"/>
        <end position="126"/>
    </location>
</feature>
<dbReference type="PANTHER" id="PTHR24340">
    <property type="entry name" value="HOMEOBOX PROTEIN NKX"/>
    <property type="match status" value="1"/>
</dbReference>
<evidence type="ECO:0000313" key="6">
    <source>
        <dbReference type="Proteomes" id="UP000192247"/>
    </source>
</evidence>
<dbReference type="CDD" id="cd00086">
    <property type="entry name" value="homeodomain"/>
    <property type="match status" value="1"/>
</dbReference>
<sequence length="185" mass="20306">MSGSLGNCPLGPVMAHGAQLGSSSIEIYPAPVGGLGYNFFYSTPSGTGPTAERRLALSRLVSASSRGLTNATSGPLPGTRSRKRRILFNQVQVLELERRFRQQRYLSAQEREQLANIIHLTPTQVQPTIQEEFNYILEASSLQKVQLRRPAKKLQMSQLDPYSVITGIGKANKSPFLLGIAFCIM</sequence>
<evidence type="ECO:0000256" key="2">
    <source>
        <dbReference type="PROSITE-ProRule" id="PRU00108"/>
    </source>
</evidence>
<dbReference type="SUPFAM" id="SSF46689">
    <property type="entry name" value="Homeodomain-like"/>
    <property type="match status" value="1"/>
</dbReference>
<gene>
    <name evidence="5" type="ORF">BIW11_00271</name>
</gene>
<evidence type="ECO:0000256" key="3">
    <source>
        <dbReference type="RuleBase" id="RU000682"/>
    </source>
</evidence>
<feature type="DNA-binding region" description="Homeobox" evidence="2">
    <location>
        <begin position="81"/>
        <end position="127"/>
    </location>
</feature>
<keyword evidence="2 3" id="KW-0539">Nucleus</keyword>
<name>A0A1V9XYX9_9ACAR</name>
<dbReference type="GO" id="GO:0000981">
    <property type="term" value="F:DNA-binding transcription factor activity, RNA polymerase II-specific"/>
    <property type="evidence" value="ECO:0007669"/>
    <property type="project" value="TreeGrafter"/>
</dbReference>
<keyword evidence="2 3" id="KW-0371">Homeobox</keyword>
<keyword evidence="2 3" id="KW-0238">DNA-binding</keyword>
<dbReference type="Pfam" id="PF00046">
    <property type="entry name" value="Homeodomain"/>
    <property type="match status" value="1"/>
</dbReference>
<dbReference type="InterPro" id="IPR050394">
    <property type="entry name" value="Homeobox_NK-like"/>
</dbReference>
<dbReference type="STRING" id="418985.A0A1V9XYX9"/>
<proteinExistence type="predicted"/>
<dbReference type="GO" id="GO:0030154">
    <property type="term" value="P:cell differentiation"/>
    <property type="evidence" value="ECO:0007669"/>
    <property type="project" value="TreeGrafter"/>
</dbReference>
<comment type="subcellular location">
    <subcellularLocation>
        <location evidence="1 2 3">Nucleus</location>
    </subcellularLocation>
</comment>
<accession>A0A1V9XYX9</accession>
<dbReference type="PROSITE" id="PS50071">
    <property type="entry name" value="HOMEOBOX_2"/>
    <property type="match status" value="1"/>
</dbReference>
<comment type="caution">
    <text evidence="5">The sequence shown here is derived from an EMBL/GenBank/DDBJ whole genome shotgun (WGS) entry which is preliminary data.</text>
</comment>
<dbReference type="InterPro" id="IPR009057">
    <property type="entry name" value="Homeodomain-like_sf"/>
</dbReference>
<dbReference type="Gene3D" id="1.10.10.60">
    <property type="entry name" value="Homeodomain-like"/>
    <property type="match status" value="1"/>
</dbReference>
<keyword evidence="6" id="KW-1185">Reference proteome</keyword>
<protein>
    <submittedName>
        <fullName evidence="5">Homeobox protein Nkx-2.2-like</fullName>
    </submittedName>
</protein>
<dbReference type="GO" id="GO:0000978">
    <property type="term" value="F:RNA polymerase II cis-regulatory region sequence-specific DNA binding"/>
    <property type="evidence" value="ECO:0007669"/>
    <property type="project" value="TreeGrafter"/>
</dbReference>
<organism evidence="5 6">
    <name type="scientific">Tropilaelaps mercedesae</name>
    <dbReference type="NCBI Taxonomy" id="418985"/>
    <lineage>
        <taxon>Eukaryota</taxon>
        <taxon>Metazoa</taxon>
        <taxon>Ecdysozoa</taxon>
        <taxon>Arthropoda</taxon>
        <taxon>Chelicerata</taxon>
        <taxon>Arachnida</taxon>
        <taxon>Acari</taxon>
        <taxon>Parasitiformes</taxon>
        <taxon>Mesostigmata</taxon>
        <taxon>Gamasina</taxon>
        <taxon>Dermanyssoidea</taxon>
        <taxon>Laelapidae</taxon>
        <taxon>Tropilaelaps</taxon>
    </lineage>
</organism>
<dbReference type="InterPro" id="IPR001356">
    <property type="entry name" value="HD"/>
</dbReference>
<dbReference type="OrthoDB" id="3137333at2759"/>
<evidence type="ECO:0000259" key="4">
    <source>
        <dbReference type="PROSITE" id="PS50071"/>
    </source>
</evidence>
<dbReference type="GO" id="GO:0005634">
    <property type="term" value="C:nucleus"/>
    <property type="evidence" value="ECO:0007669"/>
    <property type="project" value="UniProtKB-SubCell"/>
</dbReference>
<evidence type="ECO:0000256" key="1">
    <source>
        <dbReference type="ARBA" id="ARBA00004123"/>
    </source>
</evidence>
<dbReference type="InParanoid" id="A0A1V9XYX9"/>
<dbReference type="PANTHER" id="PTHR24340:SF82">
    <property type="entry name" value="HOMEOBOX PROTEIN VND"/>
    <property type="match status" value="1"/>
</dbReference>
<reference evidence="5 6" key="1">
    <citation type="journal article" date="2017" name="Gigascience">
        <title>Draft genome of the honey bee ectoparasitic mite, Tropilaelaps mercedesae, is shaped by the parasitic life history.</title>
        <authorList>
            <person name="Dong X."/>
            <person name="Armstrong S.D."/>
            <person name="Xia D."/>
            <person name="Makepeace B.L."/>
            <person name="Darby A.C."/>
            <person name="Kadowaki T."/>
        </authorList>
    </citation>
    <scope>NUCLEOTIDE SEQUENCE [LARGE SCALE GENOMIC DNA]</scope>
    <source>
        <strain evidence="5">Wuxi-XJTLU</strain>
    </source>
</reference>
<dbReference type="AlphaFoldDB" id="A0A1V9XYX9"/>
<dbReference type="EMBL" id="MNPL01001973">
    <property type="protein sequence ID" value="OQR78643.1"/>
    <property type="molecule type" value="Genomic_DNA"/>
</dbReference>
<dbReference type="SMART" id="SM00389">
    <property type="entry name" value="HOX"/>
    <property type="match status" value="1"/>
</dbReference>
<dbReference type="Proteomes" id="UP000192247">
    <property type="component" value="Unassembled WGS sequence"/>
</dbReference>
<evidence type="ECO:0000313" key="5">
    <source>
        <dbReference type="EMBL" id="OQR78643.1"/>
    </source>
</evidence>